<dbReference type="PROSITE" id="PS50949">
    <property type="entry name" value="HTH_GNTR"/>
    <property type="match status" value="1"/>
</dbReference>
<evidence type="ECO:0000259" key="4">
    <source>
        <dbReference type="PROSITE" id="PS50949"/>
    </source>
</evidence>
<dbReference type="SMART" id="SM00345">
    <property type="entry name" value="HTH_GNTR"/>
    <property type="match status" value="1"/>
</dbReference>
<comment type="caution">
    <text evidence="5">The sequence shown here is derived from an EMBL/GenBank/DDBJ whole genome shotgun (WGS) entry which is preliminary data.</text>
</comment>
<dbReference type="InterPro" id="IPR036390">
    <property type="entry name" value="WH_DNA-bd_sf"/>
</dbReference>
<evidence type="ECO:0000256" key="3">
    <source>
        <dbReference type="ARBA" id="ARBA00023163"/>
    </source>
</evidence>
<dbReference type="SUPFAM" id="SSF46785">
    <property type="entry name" value="Winged helix' DNA-binding domain"/>
    <property type="match status" value="1"/>
</dbReference>
<sequence length="79" mass="9172">MIERQVGIPFWKTIRDELQRRIETGEYGPDTLIVELRLAEEFGTSRITVRKAMEWLRENGYIATEVGVGSRVIKTFGEK</sequence>
<dbReference type="CDD" id="cd07377">
    <property type="entry name" value="WHTH_GntR"/>
    <property type="match status" value="1"/>
</dbReference>
<keyword evidence="2" id="KW-0238">DNA-binding</keyword>
<keyword evidence="6" id="KW-1185">Reference proteome</keyword>
<evidence type="ECO:0000313" key="6">
    <source>
        <dbReference type="Proteomes" id="UP001612741"/>
    </source>
</evidence>
<dbReference type="EMBL" id="JBITGY010000001">
    <property type="protein sequence ID" value="MFI6496009.1"/>
    <property type="molecule type" value="Genomic_DNA"/>
</dbReference>
<dbReference type="Pfam" id="PF00392">
    <property type="entry name" value="GntR"/>
    <property type="match status" value="1"/>
</dbReference>
<keyword evidence="3" id="KW-0804">Transcription</keyword>
<name>A0ABW7YNE4_9ACTN</name>
<accession>A0ABW7YNE4</accession>
<evidence type="ECO:0000256" key="2">
    <source>
        <dbReference type="ARBA" id="ARBA00023125"/>
    </source>
</evidence>
<gene>
    <name evidence="5" type="ORF">ACIBG2_01410</name>
</gene>
<dbReference type="RefSeq" id="WP_397077868.1">
    <property type="nucleotide sequence ID" value="NZ_JBITGY010000001.1"/>
</dbReference>
<dbReference type="PANTHER" id="PTHR44846:SF1">
    <property type="entry name" value="MANNOSYL-D-GLYCERATE TRANSPORT_METABOLISM SYSTEM REPRESSOR MNGR-RELATED"/>
    <property type="match status" value="1"/>
</dbReference>
<organism evidence="5 6">
    <name type="scientific">Nonomuraea typhae</name>
    <dbReference type="NCBI Taxonomy" id="2603600"/>
    <lineage>
        <taxon>Bacteria</taxon>
        <taxon>Bacillati</taxon>
        <taxon>Actinomycetota</taxon>
        <taxon>Actinomycetes</taxon>
        <taxon>Streptosporangiales</taxon>
        <taxon>Streptosporangiaceae</taxon>
        <taxon>Nonomuraea</taxon>
    </lineage>
</organism>
<dbReference type="InterPro" id="IPR000524">
    <property type="entry name" value="Tscrpt_reg_HTH_GntR"/>
</dbReference>
<protein>
    <submittedName>
        <fullName evidence="5">GntR family transcriptional regulator</fullName>
    </submittedName>
</protein>
<dbReference type="InterPro" id="IPR036388">
    <property type="entry name" value="WH-like_DNA-bd_sf"/>
</dbReference>
<proteinExistence type="predicted"/>
<dbReference type="PANTHER" id="PTHR44846">
    <property type="entry name" value="MANNOSYL-D-GLYCERATE TRANSPORT/METABOLISM SYSTEM REPRESSOR MNGR-RELATED"/>
    <property type="match status" value="1"/>
</dbReference>
<evidence type="ECO:0000313" key="5">
    <source>
        <dbReference type="EMBL" id="MFI6496009.1"/>
    </source>
</evidence>
<dbReference type="Proteomes" id="UP001612741">
    <property type="component" value="Unassembled WGS sequence"/>
</dbReference>
<reference evidence="5 6" key="1">
    <citation type="submission" date="2024-10" db="EMBL/GenBank/DDBJ databases">
        <title>The Natural Products Discovery Center: Release of the First 8490 Sequenced Strains for Exploring Actinobacteria Biosynthetic Diversity.</title>
        <authorList>
            <person name="Kalkreuter E."/>
            <person name="Kautsar S.A."/>
            <person name="Yang D."/>
            <person name="Bader C.D."/>
            <person name="Teijaro C.N."/>
            <person name="Fluegel L."/>
            <person name="Davis C.M."/>
            <person name="Simpson J.R."/>
            <person name="Lauterbach L."/>
            <person name="Steele A.D."/>
            <person name="Gui C."/>
            <person name="Meng S."/>
            <person name="Li G."/>
            <person name="Viehrig K."/>
            <person name="Ye F."/>
            <person name="Su P."/>
            <person name="Kiefer A.F."/>
            <person name="Nichols A."/>
            <person name="Cepeda A.J."/>
            <person name="Yan W."/>
            <person name="Fan B."/>
            <person name="Jiang Y."/>
            <person name="Adhikari A."/>
            <person name="Zheng C.-J."/>
            <person name="Schuster L."/>
            <person name="Cowan T.M."/>
            <person name="Smanski M.J."/>
            <person name="Chevrette M.G."/>
            <person name="De Carvalho L.P.S."/>
            <person name="Shen B."/>
        </authorList>
    </citation>
    <scope>NUCLEOTIDE SEQUENCE [LARGE SCALE GENOMIC DNA]</scope>
    <source>
        <strain evidence="5 6">NPDC050545</strain>
    </source>
</reference>
<feature type="domain" description="HTH gntR-type" evidence="4">
    <location>
        <begin position="8"/>
        <end position="75"/>
    </location>
</feature>
<dbReference type="InterPro" id="IPR050679">
    <property type="entry name" value="Bact_HTH_transcr_reg"/>
</dbReference>
<dbReference type="Gene3D" id="1.10.10.10">
    <property type="entry name" value="Winged helix-like DNA-binding domain superfamily/Winged helix DNA-binding domain"/>
    <property type="match status" value="1"/>
</dbReference>
<keyword evidence="1" id="KW-0805">Transcription regulation</keyword>
<evidence type="ECO:0000256" key="1">
    <source>
        <dbReference type="ARBA" id="ARBA00023015"/>
    </source>
</evidence>
<dbReference type="PRINTS" id="PR00035">
    <property type="entry name" value="HTHGNTR"/>
</dbReference>